<feature type="region of interest" description="Disordered" evidence="1">
    <location>
        <begin position="375"/>
        <end position="414"/>
    </location>
</feature>
<gene>
    <name evidence="2" type="ORF">CVIRNUC_006297</name>
</gene>
<organism evidence="2 3">
    <name type="scientific">Coccomyxa viridis</name>
    <dbReference type="NCBI Taxonomy" id="1274662"/>
    <lineage>
        <taxon>Eukaryota</taxon>
        <taxon>Viridiplantae</taxon>
        <taxon>Chlorophyta</taxon>
        <taxon>core chlorophytes</taxon>
        <taxon>Trebouxiophyceae</taxon>
        <taxon>Trebouxiophyceae incertae sedis</taxon>
        <taxon>Coccomyxaceae</taxon>
        <taxon>Coccomyxa</taxon>
    </lineage>
</organism>
<proteinExistence type="predicted"/>
<feature type="compositionally biased region" description="Low complexity" evidence="1">
    <location>
        <begin position="54"/>
        <end position="74"/>
    </location>
</feature>
<dbReference type="EMBL" id="CAUYUE010000008">
    <property type="protein sequence ID" value="CAK0783102.1"/>
    <property type="molecule type" value="Genomic_DNA"/>
</dbReference>
<feature type="region of interest" description="Disordered" evidence="1">
    <location>
        <begin position="227"/>
        <end position="252"/>
    </location>
</feature>
<accession>A0AAV1IA66</accession>
<feature type="compositionally biased region" description="Basic and acidic residues" evidence="1">
    <location>
        <begin position="22"/>
        <end position="37"/>
    </location>
</feature>
<evidence type="ECO:0000313" key="2">
    <source>
        <dbReference type="EMBL" id="CAK0783102.1"/>
    </source>
</evidence>
<dbReference type="Proteomes" id="UP001314263">
    <property type="component" value="Unassembled WGS sequence"/>
</dbReference>
<evidence type="ECO:0000313" key="3">
    <source>
        <dbReference type="Proteomes" id="UP001314263"/>
    </source>
</evidence>
<feature type="compositionally biased region" description="Polar residues" evidence="1">
    <location>
        <begin position="389"/>
        <end position="410"/>
    </location>
</feature>
<sequence>MVGHVQAACDERVKALMECQDDTSKGDPGDDKREAPSKRAPVQIASAPGRQRAKSASAPAAPVLAAAGEGAASKPEVHSVSRSSPDTPLSDRLGSAHAGHASSRALGSRAGSWASPPRDSPDAAAAGAAHADEALSCTASLSGSISERSINLCFAGGHSSPLTHADGGRMAAAADELQPAQEGSADRTAGTAGPSVVLGDHRRMCENPFARNRSFGPESARQLRRKLSGNKLGSPGQPERHRLGRPGGNGLAQGQLSLLLKQQQQPQQPAAVGIASPGSQRTQQSLLSMQLKGLGIIDNPEGLQVEHSAPSHKAAEGAVPLQQKAVHARQTSGQPRCSMSVTEPLLAAPEEAEQSPHGPPAPFWQATLMAASSAPRPNLAASLGDPTSPAKQPQHATSEVLPGSSSSVQKQALPDQDEELMRQHVQKWLNAAAAAASGRSGSTTPLPHHCPTSHMGNKLAGKERVSPEAMELIQAMDRSLVTPARSESGFPGPLALPIDISSRLLTGGVQAVCAGFSPAGRHAKVPPRQASGHLTSLKRARTCQGSLPDPEEVLPEAGPLGSWAERVFLHLPEDEEHCS</sequence>
<feature type="compositionally biased region" description="Low complexity" evidence="1">
    <location>
        <begin position="93"/>
        <end position="129"/>
    </location>
</feature>
<protein>
    <submittedName>
        <fullName evidence="2">Uncharacterized protein</fullName>
    </submittedName>
</protein>
<feature type="region of interest" description="Disordered" evidence="1">
    <location>
        <begin position="19"/>
        <end position="133"/>
    </location>
</feature>
<dbReference type="AlphaFoldDB" id="A0AAV1IA66"/>
<evidence type="ECO:0000256" key="1">
    <source>
        <dbReference type="SAM" id="MobiDB-lite"/>
    </source>
</evidence>
<name>A0AAV1IA66_9CHLO</name>
<reference evidence="2 3" key="1">
    <citation type="submission" date="2023-10" db="EMBL/GenBank/DDBJ databases">
        <authorList>
            <person name="Maclean D."/>
            <person name="Macfadyen A."/>
        </authorList>
    </citation>
    <scope>NUCLEOTIDE SEQUENCE [LARGE SCALE GENOMIC DNA]</scope>
</reference>
<feature type="region of interest" description="Disordered" evidence="1">
    <location>
        <begin position="431"/>
        <end position="464"/>
    </location>
</feature>
<feature type="region of interest" description="Disordered" evidence="1">
    <location>
        <begin position="170"/>
        <end position="198"/>
    </location>
</feature>
<keyword evidence="3" id="KW-1185">Reference proteome</keyword>
<comment type="caution">
    <text evidence="2">The sequence shown here is derived from an EMBL/GenBank/DDBJ whole genome shotgun (WGS) entry which is preliminary data.</text>
</comment>